<proteinExistence type="predicted"/>
<gene>
    <name evidence="1" type="ORF">V1477_021099</name>
</gene>
<comment type="caution">
    <text evidence="1">The sequence shown here is derived from an EMBL/GenBank/DDBJ whole genome shotgun (WGS) entry which is preliminary data.</text>
</comment>
<evidence type="ECO:0000313" key="2">
    <source>
        <dbReference type="Proteomes" id="UP001607303"/>
    </source>
</evidence>
<dbReference type="Proteomes" id="UP001607303">
    <property type="component" value="Unassembled WGS sequence"/>
</dbReference>
<protein>
    <submittedName>
        <fullName evidence="1">Uncharacterized protein</fullName>
    </submittedName>
</protein>
<organism evidence="1 2">
    <name type="scientific">Vespula maculifrons</name>
    <name type="common">Eastern yellow jacket</name>
    <name type="synonym">Wasp</name>
    <dbReference type="NCBI Taxonomy" id="7453"/>
    <lineage>
        <taxon>Eukaryota</taxon>
        <taxon>Metazoa</taxon>
        <taxon>Ecdysozoa</taxon>
        <taxon>Arthropoda</taxon>
        <taxon>Hexapoda</taxon>
        <taxon>Insecta</taxon>
        <taxon>Pterygota</taxon>
        <taxon>Neoptera</taxon>
        <taxon>Endopterygota</taxon>
        <taxon>Hymenoptera</taxon>
        <taxon>Apocrita</taxon>
        <taxon>Aculeata</taxon>
        <taxon>Vespoidea</taxon>
        <taxon>Vespidae</taxon>
        <taxon>Vespinae</taxon>
        <taxon>Vespula</taxon>
    </lineage>
</organism>
<sequence>MAGTMNLDMSYIAPFYKTTFEWWQDEAEYVILKGSNAALARAYIRVCRDRFVVGLFDVANGLWIKVELKWYWNSQKFIVFRHNSVSAGTLLNYAFNIQFTFTHHQEYRDLGQLICWFARILLLTIESYVPHH</sequence>
<accession>A0ABD2AH55</accession>
<keyword evidence="2" id="KW-1185">Reference proteome</keyword>
<dbReference type="AlphaFoldDB" id="A0ABD2AH55"/>
<name>A0ABD2AH55_VESMC</name>
<dbReference type="EMBL" id="JAYRBN010000117">
    <property type="protein sequence ID" value="KAL2719952.1"/>
    <property type="molecule type" value="Genomic_DNA"/>
</dbReference>
<evidence type="ECO:0000313" key="1">
    <source>
        <dbReference type="EMBL" id="KAL2719952.1"/>
    </source>
</evidence>
<reference evidence="1 2" key="1">
    <citation type="journal article" date="2024" name="Ann. Entomol. Soc. Am.">
        <title>Genomic analyses of the southern and eastern yellowjacket wasps (Hymenoptera: Vespidae) reveal evolutionary signatures of social life.</title>
        <authorList>
            <person name="Catto M.A."/>
            <person name="Caine P.B."/>
            <person name="Orr S.E."/>
            <person name="Hunt B.G."/>
            <person name="Goodisman M.A.D."/>
        </authorList>
    </citation>
    <scope>NUCLEOTIDE SEQUENCE [LARGE SCALE GENOMIC DNA]</scope>
    <source>
        <strain evidence="1">232</strain>
        <tissue evidence="1">Head and thorax</tissue>
    </source>
</reference>